<evidence type="ECO:0000256" key="1">
    <source>
        <dbReference type="ARBA" id="ARBA00007913"/>
    </source>
</evidence>
<dbReference type="InterPro" id="IPR041679">
    <property type="entry name" value="DNA2/NAM7-like_C"/>
</dbReference>
<dbReference type="GO" id="GO:0005524">
    <property type="term" value="F:ATP binding"/>
    <property type="evidence" value="ECO:0007669"/>
    <property type="project" value="UniProtKB-KW"/>
</dbReference>
<organism evidence="9 10">
    <name type="scientific">Macrococcus hajekii</name>
    <dbReference type="NCBI Taxonomy" id="198482"/>
    <lineage>
        <taxon>Bacteria</taxon>
        <taxon>Bacillati</taxon>
        <taxon>Bacillota</taxon>
        <taxon>Bacilli</taxon>
        <taxon>Bacillales</taxon>
        <taxon>Staphylococcaceae</taxon>
        <taxon>Macrococcus</taxon>
    </lineage>
</organism>
<feature type="coiled-coil region" evidence="6">
    <location>
        <begin position="419"/>
        <end position="477"/>
    </location>
</feature>
<dbReference type="Proteomes" id="UP000295328">
    <property type="component" value="Unassembled WGS sequence"/>
</dbReference>
<evidence type="ECO:0000259" key="8">
    <source>
        <dbReference type="Pfam" id="PF13087"/>
    </source>
</evidence>
<dbReference type="InterPro" id="IPR050534">
    <property type="entry name" value="Coronavir_polyprotein_1ab"/>
</dbReference>
<dbReference type="Gene3D" id="3.40.50.300">
    <property type="entry name" value="P-loop containing nucleotide triphosphate hydrolases"/>
    <property type="match status" value="2"/>
</dbReference>
<feature type="domain" description="DNA2/NAM7 helicase helicase" evidence="7">
    <location>
        <begin position="102"/>
        <end position="624"/>
    </location>
</feature>
<evidence type="ECO:0000256" key="3">
    <source>
        <dbReference type="ARBA" id="ARBA00022801"/>
    </source>
</evidence>
<keyword evidence="5" id="KW-0067">ATP-binding</keyword>
<keyword evidence="3" id="KW-0378">Hydrolase</keyword>
<sequence length="864" mass="99597">MAYSKFFYVFQSQAPSTHYISTEYIKQDQEKLSEFNSFFIQDIEKARNSPNQTLKYYIEGKNENERINVDENRQYIESILSPDYLPDGRWPSLVEHRLSLMQQVAVNQIIQSDNPISSVNGPPGTGKTTLLKDIFAHLVVERAKVITNYSSPYKAFTKVKVNPMDQHDIPVIDSALTHFKMVVSSSNNGAVENISKDLPKISEIIRPLEIPENPTEEELIKLNFEQELHKYTKELSDLSSISSELINEESWGLFSGVFGRTNNINKVVDILIESNENNTDTNKLTAILNKLSRSTNIYNEFLKQKSDFQQTLDKITAIKKDINEDKQTYVSLNRRINDIKILNSKYLDSLNKQQNIIQTINSLKTDSKHLNQRLHNLQERIDTLEILIISEESKQKNNFLKSLFGRQKNITNNPLIEDRNSLLLEKKSLLTEIDELEKSLIINEDSLMQNEIEIDQLQKESNEADQLTKQIAVIKNKYIIPDESFWADDNYDERQCSLPWVTDELQHYRGLLFVQAMILHQTILIANHSKVLTILKDFKNRRSYLDTAPLKVENAWNLIHLIFPVISTTFASFGNMYRTMPKDFIDYLFIDEAGQAVPQAAVGALYRSKKAIVVGDPIQIEPVVTIDDYLLQLIRKTYQLPETIIDKDVSVQTLADLSNPYGYYKENEENKVWNGIPLWVHRRCLNPMFTIANEIAYEGKMVLPSYFDTSGKVKWIDEKGSAVSKQYVKEQGDKLVELLIEDWKNTESLPNVYIISPFSEVKDKLKIKVQTELNKHLNIDKKIIKSWVKESIGTVHTFQGKEADKVYFVTGTDETQNGAINWSCSKPNLINVAVTRAKKEFYIIGDKSRISHLPYYKTINQNTN</sequence>
<dbReference type="Pfam" id="PF13087">
    <property type="entry name" value="AAA_12"/>
    <property type="match status" value="1"/>
</dbReference>
<evidence type="ECO:0000313" key="10">
    <source>
        <dbReference type="Proteomes" id="UP000295328"/>
    </source>
</evidence>
<accession>A0A4R6BJ52</accession>
<proteinExistence type="inferred from homology"/>
<keyword evidence="10" id="KW-1185">Reference proteome</keyword>
<reference evidence="9 10" key="1">
    <citation type="submission" date="2019-01" db="EMBL/GenBank/DDBJ databases">
        <title>Draft genome sequences of the type strains of six Macrococcus species.</title>
        <authorList>
            <person name="Mazhar S."/>
            <person name="Altermann E."/>
            <person name="Hill C."/>
            <person name="Mcauliffe O."/>
        </authorList>
    </citation>
    <scope>NUCLEOTIDE SEQUENCE [LARGE SCALE GENOMIC DNA]</scope>
    <source>
        <strain evidence="9 10">CCM4809</strain>
    </source>
</reference>
<gene>
    <name evidence="9" type="ORF">ERX37_08900</name>
</gene>
<evidence type="ECO:0000256" key="6">
    <source>
        <dbReference type="SAM" id="Coils"/>
    </source>
</evidence>
<evidence type="ECO:0000256" key="5">
    <source>
        <dbReference type="ARBA" id="ARBA00022840"/>
    </source>
</evidence>
<evidence type="ECO:0000256" key="4">
    <source>
        <dbReference type="ARBA" id="ARBA00022806"/>
    </source>
</evidence>
<feature type="domain" description="DNA2/NAM7 helicase-like C-terminal" evidence="8">
    <location>
        <begin position="734"/>
        <end position="847"/>
    </location>
</feature>
<dbReference type="PANTHER" id="PTHR43788:SF8">
    <property type="entry name" value="DNA-BINDING PROTEIN SMUBP-2"/>
    <property type="match status" value="1"/>
</dbReference>
<dbReference type="InterPro" id="IPR027417">
    <property type="entry name" value="P-loop_NTPase"/>
</dbReference>
<evidence type="ECO:0000259" key="7">
    <source>
        <dbReference type="Pfam" id="PF13086"/>
    </source>
</evidence>
<comment type="caution">
    <text evidence="9">The sequence shown here is derived from an EMBL/GenBank/DDBJ whole genome shotgun (WGS) entry which is preliminary data.</text>
</comment>
<dbReference type="SUPFAM" id="SSF52540">
    <property type="entry name" value="P-loop containing nucleoside triphosphate hydrolases"/>
    <property type="match status" value="2"/>
</dbReference>
<evidence type="ECO:0000256" key="2">
    <source>
        <dbReference type="ARBA" id="ARBA00022741"/>
    </source>
</evidence>
<evidence type="ECO:0000313" key="9">
    <source>
        <dbReference type="EMBL" id="TDM01647.1"/>
    </source>
</evidence>
<dbReference type="EMBL" id="SCWE01000003">
    <property type="protein sequence ID" value="TDM01647.1"/>
    <property type="molecule type" value="Genomic_DNA"/>
</dbReference>
<dbReference type="GO" id="GO:0043139">
    <property type="term" value="F:5'-3' DNA helicase activity"/>
    <property type="evidence" value="ECO:0007669"/>
    <property type="project" value="TreeGrafter"/>
</dbReference>
<dbReference type="GO" id="GO:0016787">
    <property type="term" value="F:hydrolase activity"/>
    <property type="evidence" value="ECO:0007669"/>
    <property type="project" value="UniProtKB-KW"/>
</dbReference>
<protein>
    <submittedName>
        <fullName evidence="9">ATPase</fullName>
    </submittedName>
</protein>
<dbReference type="AlphaFoldDB" id="A0A4R6BJ52"/>
<name>A0A4R6BJ52_9STAP</name>
<keyword evidence="6" id="KW-0175">Coiled coil</keyword>
<dbReference type="PANTHER" id="PTHR43788">
    <property type="entry name" value="DNA2/NAM7 HELICASE FAMILY MEMBER"/>
    <property type="match status" value="1"/>
</dbReference>
<dbReference type="OrthoDB" id="9757917at2"/>
<keyword evidence="2" id="KW-0547">Nucleotide-binding</keyword>
<comment type="similarity">
    <text evidence="1">Belongs to the DNA2/NAM7 helicase family.</text>
</comment>
<keyword evidence="4" id="KW-0347">Helicase</keyword>
<feature type="coiled-coil region" evidence="6">
    <location>
        <begin position="360"/>
        <end position="394"/>
    </location>
</feature>
<dbReference type="Pfam" id="PF13086">
    <property type="entry name" value="AAA_11"/>
    <property type="match status" value="1"/>
</dbReference>
<dbReference type="InterPro" id="IPR041677">
    <property type="entry name" value="DNA2/NAM7_AAA_11"/>
</dbReference>